<dbReference type="InterPro" id="IPR036879">
    <property type="entry name" value="TF_MADSbox_sf"/>
</dbReference>
<comment type="subcellular location">
    <subcellularLocation>
        <location evidence="1">Nucleus</location>
    </subcellularLocation>
</comment>
<dbReference type="EMBL" id="WJXA01000010">
    <property type="protein sequence ID" value="KAF7129504.1"/>
    <property type="molecule type" value="Genomic_DNA"/>
</dbReference>
<dbReference type="FunFam" id="3.40.1810.10:FF:000006">
    <property type="entry name" value="Agamous-like MADS-box protein AGL62"/>
    <property type="match status" value="1"/>
</dbReference>
<evidence type="ECO:0000256" key="2">
    <source>
        <dbReference type="ARBA" id="ARBA00023015"/>
    </source>
</evidence>
<dbReference type="PROSITE" id="PS50066">
    <property type="entry name" value="MADS_BOX_2"/>
    <property type="match status" value="1"/>
</dbReference>
<evidence type="ECO:0000256" key="5">
    <source>
        <dbReference type="ARBA" id="ARBA00023242"/>
    </source>
</evidence>
<evidence type="ECO:0000313" key="9">
    <source>
        <dbReference type="Proteomes" id="UP000626092"/>
    </source>
</evidence>
<protein>
    <recommendedName>
        <fullName evidence="7">MADS-box domain-containing protein</fullName>
    </recommendedName>
</protein>
<keyword evidence="9" id="KW-1185">Reference proteome</keyword>
<dbReference type="Pfam" id="PF00319">
    <property type="entry name" value="SRF-TF"/>
    <property type="match status" value="1"/>
</dbReference>
<sequence>MKFIESKQARQVTFSKRRSGLFKKASELCTLTGCELALVVFSPSGKPLSFGHNCVDTIFQRFLCQSPMEVTGDLDPRGSICSTIHQQYTELCKQLEEEKLRFKELEIEGLKCPKPSWFDTPTDELNLDQLEESINRMKELRDKIAQRVNELSLMGSTLTLAPANHVGAIDLNVAPPEEMRNVTSHFLDWWPEDESKLRHFTLQRSSCLEPVQRRDSECSPSAMCGSPVNFMKLNPSALKIRFRPCRYMELLMDTSLGVASDVAVSLLHLGEMFQKMSDVESTIKTLSKYASSWCNSGPSDLSLPFNLSPFGNQAMKLHLGNPSEQHPNSEGWIIFVALLASQIDSKVNTR</sequence>
<dbReference type="PANTHER" id="PTHR11945:SF629">
    <property type="entry name" value="OS02G0164450 PROTEIN"/>
    <property type="match status" value="1"/>
</dbReference>
<dbReference type="SUPFAM" id="SSF55455">
    <property type="entry name" value="SRF-like"/>
    <property type="match status" value="1"/>
</dbReference>
<dbReference type="PRINTS" id="PR00404">
    <property type="entry name" value="MADSDOMAIN"/>
</dbReference>
<comment type="caution">
    <text evidence="8">The sequence shown here is derived from an EMBL/GenBank/DDBJ whole genome shotgun (WGS) entry which is preliminary data.</text>
</comment>
<feature type="coiled-coil region" evidence="6">
    <location>
        <begin position="85"/>
        <end position="150"/>
    </location>
</feature>
<proteinExistence type="predicted"/>
<reference evidence="8" key="1">
    <citation type="submission" date="2019-11" db="EMBL/GenBank/DDBJ databases">
        <authorList>
            <person name="Liu Y."/>
            <person name="Hou J."/>
            <person name="Li T.-Q."/>
            <person name="Guan C.-H."/>
            <person name="Wu X."/>
            <person name="Wu H.-Z."/>
            <person name="Ling F."/>
            <person name="Zhang R."/>
            <person name="Shi X.-G."/>
            <person name="Ren J.-P."/>
            <person name="Chen E.-F."/>
            <person name="Sun J.-M."/>
        </authorList>
    </citation>
    <scope>NUCLEOTIDE SEQUENCE</scope>
    <source>
        <strain evidence="8">Adult_tree_wgs_1</strain>
        <tissue evidence="8">Leaves</tissue>
    </source>
</reference>
<keyword evidence="4" id="KW-0804">Transcription</keyword>
<dbReference type="Gene3D" id="3.40.1810.10">
    <property type="entry name" value="Transcription factor, MADS-box"/>
    <property type="match status" value="1"/>
</dbReference>
<evidence type="ECO:0000256" key="1">
    <source>
        <dbReference type="ARBA" id="ARBA00004123"/>
    </source>
</evidence>
<evidence type="ECO:0000256" key="6">
    <source>
        <dbReference type="SAM" id="Coils"/>
    </source>
</evidence>
<name>A0A834GBU9_RHOSS</name>
<dbReference type="GO" id="GO:0000978">
    <property type="term" value="F:RNA polymerase II cis-regulatory region sequence-specific DNA binding"/>
    <property type="evidence" value="ECO:0007669"/>
    <property type="project" value="TreeGrafter"/>
</dbReference>
<dbReference type="GO" id="GO:0005634">
    <property type="term" value="C:nucleus"/>
    <property type="evidence" value="ECO:0007669"/>
    <property type="project" value="UniProtKB-SubCell"/>
</dbReference>
<accession>A0A834GBU9</accession>
<dbReference type="OrthoDB" id="1898716at2759"/>
<evidence type="ECO:0000256" key="3">
    <source>
        <dbReference type="ARBA" id="ARBA00023125"/>
    </source>
</evidence>
<dbReference type="GO" id="GO:0046983">
    <property type="term" value="F:protein dimerization activity"/>
    <property type="evidence" value="ECO:0007669"/>
    <property type="project" value="InterPro"/>
</dbReference>
<keyword evidence="6" id="KW-0175">Coiled coil</keyword>
<dbReference type="AlphaFoldDB" id="A0A834GBU9"/>
<dbReference type="InterPro" id="IPR002100">
    <property type="entry name" value="TF_MADSbox"/>
</dbReference>
<keyword evidence="5" id="KW-0539">Nucleus</keyword>
<keyword evidence="2" id="KW-0805">Transcription regulation</keyword>
<dbReference type="Proteomes" id="UP000626092">
    <property type="component" value="Unassembled WGS sequence"/>
</dbReference>
<dbReference type="GO" id="GO:0000981">
    <property type="term" value="F:DNA-binding transcription factor activity, RNA polymerase II-specific"/>
    <property type="evidence" value="ECO:0007669"/>
    <property type="project" value="TreeGrafter"/>
</dbReference>
<organism evidence="8 9">
    <name type="scientific">Rhododendron simsii</name>
    <name type="common">Sims's rhododendron</name>
    <dbReference type="NCBI Taxonomy" id="118357"/>
    <lineage>
        <taxon>Eukaryota</taxon>
        <taxon>Viridiplantae</taxon>
        <taxon>Streptophyta</taxon>
        <taxon>Embryophyta</taxon>
        <taxon>Tracheophyta</taxon>
        <taxon>Spermatophyta</taxon>
        <taxon>Magnoliopsida</taxon>
        <taxon>eudicotyledons</taxon>
        <taxon>Gunneridae</taxon>
        <taxon>Pentapetalae</taxon>
        <taxon>asterids</taxon>
        <taxon>Ericales</taxon>
        <taxon>Ericaceae</taxon>
        <taxon>Ericoideae</taxon>
        <taxon>Rhodoreae</taxon>
        <taxon>Rhododendron</taxon>
    </lineage>
</organism>
<evidence type="ECO:0000256" key="4">
    <source>
        <dbReference type="ARBA" id="ARBA00023163"/>
    </source>
</evidence>
<feature type="domain" description="MADS-box" evidence="7">
    <location>
        <begin position="1"/>
        <end position="54"/>
    </location>
</feature>
<evidence type="ECO:0000259" key="7">
    <source>
        <dbReference type="PROSITE" id="PS50066"/>
    </source>
</evidence>
<dbReference type="PANTHER" id="PTHR11945">
    <property type="entry name" value="MADS BOX PROTEIN"/>
    <property type="match status" value="1"/>
</dbReference>
<dbReference type="SMART" id="SM00432">
    <property type="entry name" value="MADS"/>
    <property type="match status" value="1"/>
</dbReference>
<evidence type="ECO:0000313" key="8">
    <source>
        <dbReference type="EMBL" id="KAF7129504.1"/>
    </source>
</evidence>
<keyword evidence="3" id="KW-0238">DNA-binding</keyword>
<gene>
    <name evidence="8" type="ORF">RHSIM_Rhsim10G0087100</name>
</gene>